<evidence type="ECO:0000313" key="2">
    <source>
        <dbReference type="EMBL" id="OIQ93741.1"/>
    </source>
</evidence>
<protein>
    <submittedName>
        <fullName evidence="2">Uncharacterized protein</fullName>
    </submittedName>
</protein>
<name>A0A1J5S069_9ZZZZ</name>
<sequence>MMEGTVNLIVVYNPLNVRERTETKLTWGYKRPLSSYLEGLPGNVCWGVCVNADPIPEEDWDQTYLAPDDYLTIMPIPEGGGGGGGKTVMRVVAMVAVMVAAVYTGGLAASAMGFVDGAGALTLTGTAVAAGVGAVVSPPGSVAVALLPKEMTA</sequence>
<keyword evidence="1" id="KW-0472">Membrane</keyword>
<organism evidence="2">
    <name type="scientific">mine drainage metagenome</name>
    <dbReference type="NCBI Taxonomy" id="410659"/>
    <lineage>
        <taxon>unclassified sequences</taxon>
        <taxon>metagenomes</taxon>
        <taxon>ecological metagenomes</taxon>
    </lineage>
</organism>
<keyword evidence="1" id="KW-1133">Transmembrane helix</keyword>
<evidence type="ECO:0000256" key="1">
    <source>
        <dbReference type="SAM" id="Phobius"/>
    </source>
</evidence>
<reference evidence="2" key="1">
    <citation type="submission" date="2016-10" db="EMBL/GenBank/DDBJ databases">
        <title>Sequence of Gallionella enrichment culture.</title>
        <authorList>
            <person name="Poehlein A."/>
            <person name="Muehling M."/>
            <person name="Daniel R."/>
        </authorList>
    </citation>
    <scope>NUCLEOTIDE SEQUENCE</scope>
</reference>
<feature type="transmembrane region" description="Helical" evidence="1">
    <location>
        <begin position="127"/>
        <end position="147"/>
    </location>
</feature>
<feature type="transmembrane region" description="Helical" evidence="1">
    <location>
        <begin position="91"/>
        <end position="115"/>
    </location>
</feature>
<dbReference type="EMBL" id="MLJW01000201">
    <property type="protein sequence ID" value="OIQ93741.1"/>
    <property type="molecule type" value="Genomic_DNA"/>
</dbReference>
<gene>
    <name evidence="2" type="ORF">GALL_243330</name>
</gene>
<keyword evidence="1" id="KW-0812">Transmembrane</keyword>
<dbReference type="AlphaFoldDB" id="A0A1J5S069"/>
<comment type="caution">
    <text evidence="2">The sequence shown here is derived from an EMBL/GenBank/DDBJ whole genome shotgun (WGS) entry which is preliminary data.</text>
</comment>
<proteinExistence type="predicted"/>
<accession>A0A1J5S069</accession>